<dbReference type="InterPro" id="IPR002099">
    <property type="entry name" value="MutL/Mlh/PMS"/>
</dbReference>
<comment type="similarity">
    <text evidence="1 5">Belongs to the DNA mismatch repair MutL/HexB family.</text>
</comment>
<dbReference type="CDD" id="cd00782">
    <property type="entry name" value="MutL_Trans"/>
    <property type="match status" value="1"/>
</dbReference>
<comment type="function">
    <text evidence="5">This protein is involved in the repair of mismatches in DNA. It is required for dam-dependent methyl-directed DNA mismatch repair. May act as a 'molecular matchmaker', a protein that promotes the formation of a stable complex between two or more DNA-binding proteins in an ATP-dependent manner without itself being part of a final effector complex.</text>
</comment>
<dbReference type="GO" id="GO:0006298">
    <property type="term" value="P:mismatch repair"/>
    <property type="evidence" value="ECO:0007669"/>
    <property type="project" value="UniProtKB-UniRule"/>
</dbReference>
<keyword evidence="4 5" id="KW-0234">DNA repair</keyword>
<dbReference type="InterPro" id="IPR042120">
    <property type="entry name" value="MutL_C_dimsub"/>
</dbReference>
<feature type="domain" description="DNA mismatch repair protein S5" evidence="7">
    <location>
        <begin position="208"/>
        <end position="326"/>
    </location>
</feature>
<keyword evidence="3 5" id="KW-0227">DNA damage</keyword>
<evidence type="ECO:0000259" key="6">
    <source>
        <dbReference type="SMART" id="SM00853"/>
    </source>
</evidence>
<dbReference type="InterPro" id="IPR037198">
    <property type="entry name" value="MutL_C_sf"/>
</dbReference>
<dbReference type="AlphaFoldDB" id="A0A7W7NU22"/>
<dbReference type="InterPro" id="IPR020667">
    <property type="entry name" value="DNA_mismatch_repair_MutL"/>
</dbReference>
<keyword evidence="9" id="KW-1185">Reference proteome</keyword>
<dbReference type="GO" id="GO:0005524">
    <property type="term" value="F:ATP binding"/>
    <property type="evidence" value="ECO:0007669"/>
    <property type="project" value="InterPro"/>
</dbReference>
<evidence type="ECO:0000313" key="9">
    <source>
        <dbReference type="Proteomes" id="UP000555448"/>
    </source>
</evidence>
<dbReference type="GO" id="GO:0140664">
    <property type="term" value="F:ATP-dependent DNA damage sensor activity"/>
    <property type="evidence" value="ECO:0007669"/>
    <property type="project" value="InterPro"/>
</dbReference>
<dbReference type="InterPro" id="IPR042121">
    <property type="entry name" value="MutL_C_regsub"/>
</dbReference>
<evidence type="ECO:0000256" key="1">
    <source>
        <dbReference type="ARBA" id="ARBA00006082"/>
    </source>
</evidence>
<protein>
    <recommendedName>
        <fullName evidence="2 5">DNA mismatch repair protein MutL</fullName>
    </recommendedName>
</protein>
<evidence type="ECO:0000256" key="2">
    <source>
        <dbReference type="ARBA" id="ARBA00021975"/>
    </source>
</evidence>
<dbReference type="InterPro" id="IPR038973">
    <property type="entry name" value="MutL/Mlh/Pms-like"/>
</dbReference>
<dbReference type="GO" id="GO:0032300">
    <property type="term" value="C:mismatch repair complex"/>
    <property type="evidence" value="ECO:0007669"/>
    <property type="project" value="InterPro"/>
</dbReference>
<dbReference type="SUPFAM" id="SSF55874">
    <property type="entry name" value="ATPase domain of HSP90 chaperone/DNA topoisomerase II/histidine kinase"/>
    <property type="match status" value="1"/>
</dbReference>
<accession>A0A7W7NU22</accession>
<dbReference type="InterPro" id="IPR014790">
    <property type="entry name" value="MutL_C"/>
</dbReference>
<dbReference type="SMART" id="SM00853">
    <property type="entry name" value="MutL_C"/>
    <property type="match status" value="1"/>
</dbReference>
<dbReference type="Pfam" id="PF13589">
    <property type="entry name" value="HATPase_c_3"/>
    <property type="match status" value="1"/>
</dbReference>
<dbReference type="SUPFAM" id="SSF118116">
    <property type="entry name" value="DNA mismatch repair protein MutL"/>
    <property type="match status" value="1"/>
</dbReference>
<dbReference type="InterPro" id="IPR020568">
    <property type="entry name" value="Ribosomal_Su5_D2-typ_SF"/>
</dbReference>
<dbReference type="HAMAP" id="MF_00149">
    <property type="entry name" value="DNA_mis_repair"/>
    <property type="match status" value="1"/>
</dbReference>
<dbReference type="GO" id="GO:0030983">
    <property type="term" value="F:mismatched DNA binding"/>
    <property type="evidence" value="ECO:0007669"/>
    <property type="project" value="InterPro"/>
</dbReference>
<dbReference type="InterPro" id="IPR014762">
    <property type="entry name" value="DNA_mismatch_repair_CS"/>
</dbReference>
<sequence length="597" mass="64166">MPEIRRLPDDLVNRIAAGEVVERPASALKELVENAIDAGSRTIAVRLASGGLDLIEVTDDGCGMGAAEIALALERHATSKLPDERIEMVATLGFRGEALPSIASVARLTIESRARGSEEGWRRVVDHGGLAGDGPAALPPGTRIRVEDLFGRVPARRKFLRSARAEYAACLDVVRRLAMARPDIGFTLEHEGRRALATQPDEALAARVARLVARELAEDGVVIEAERGSARLTGVAGLPTFNRGVADHQYLFVNGRPVKDRLLIGAVRGAYADMLARDRHAVLALFLEIPPEDVDVNVHPAKTEVRFRDPAFVRGFLVGALRHALEAQGQRSAQAPAADAMAAWQVEPVADGVPTLQSLFARQHAPPNNAVRETTAAWHGFGQDVMAPPAARAEEAVLDNATAEYPLGVARGQVAGTYIVAEAQDGLVIVDQHAAHERLVLERLKAAGAEEAMTRSQALLLPEVVELDEPDCDRLEDKAGELARFGLVLERFGPAAMLVRAVPSVLGKADAASLVRDIADDLARHGDALLLGEKLDLVLATMACHGSVRAGRALSVAEMNALLREMERTPRSGQCNHGRPTWVKLAHEDIEKLFGRK</sequence>
<dbReference type="Gene3D" id="3.30.1540.20">
    <property type="entry name" value="MutL, C-terminal domain, dimerisation subdomain"/>
    <property type="match status" value="1"/>
</dbReference>
<dbReference type="Proteomes" id="UP000555448">
    <property type="component" value="Unassembled WGS sequence"/>
</dbReference>
<dbReference type="EMBL" id="JACHLR010000001">
    <property type="protein sequence ID" value="MBB4856716.1"/>
    <property type="molecule type" value="Genomic_DNA"/>
</dbReference>
<dbReference type="SMART" id="SM01340">
    <property type="entry name" value="DNA_mis_repair"/>
    <property type="match status" value="1"/>
</dbReference>
<organism evidence="8 9">
    <name type="scientific">Novosphingobium chloroacetimidivorans</name>
    <dbReference type="NCBI Taxonomy" id="1428314"/>
    <lineage>
        <taxon>Bacteria</taxon>
        <taxon>Pseudomonadati</taxon>
        <taxon>Pseudomonadota</taxon>
        <taxon>Alphaproteobacteria</taxon>
        <taxon>Sphingomonadales</taxon>
        <taxon>Sphingomonadaceae</taxon>
        <taxon>Novosphingobium</taxon>
    </lineage>
</organism>
<dbReference type="Gene3D" id="3.30.565.10">
    <property type="entry name" value="Histidine kinase-like ATPase, C-terminal domain"/>
    <property type="match status" value="1"/>
</dbReference>
<gene>
    <name evidence="5" type="primary">mutL</name>
    <name evidence="8" type="ORF">HNO88_000013</name>
</gene>
<comment type="caution">
    <text evidence="8">The sequence shown here is derived from an EMBL/GenBank/DDBJ whole genome shotgun (WGS) entry which is preliminary data.</text>
</comment>
<name>A0A7W7NU22_9SPHN</name>
<dbReference type="Gene3D" id="3.30.230.10">
    <property type="match status" value="1"/>
</dbReference>
<dbReference type="Pfam" id="PF08676">
    <property type="entry name" value="MutL_C"/>
    <property type="match status" value="1"/>
</dbReference>
<dbReference type="InterPro" id="IPR014721">
    <property type="entry name" value="Ribsml_uS5_D2-typ_fold_subgr"/>
</dbReference>
<reference evidence="8 9" key="1">
    <citation type="submission" date="2020-08" db="EMBL/GenBank/DDBJ databases">
        <title>Functional genomics of gut bacteria from endangered species of beetles.</title>
        <authorList>
            <person name="Carlos-Shanley C."/>
        </authorList>
    </citation>
    <scope>NUCLEOTIDE SEQUENCE [LARGE SCALE GENOMIC DNA]</scope>
    <source>
        <strain evidence="8 9">S00245</strain>
    </source>
</reference>
<dbReference type="RefSeq" id="WP_184241545.1">
    <property type="nucleotide sequence ID" value="NZ_JACHLR010000001.1"/>
</dbReference>
<dbReference type="PANTHER" id="PTHR10073:SF12">
    <property type="entry name" value="DNA MISMATCH REPAIR PROTEIN MLH1"/>
    <property type="match status" value="1"/>
</dbReference>
<dbReference type="FunFam" id="3.30.565.10:FF:000003">
    <property type="entry name" value="DNA mismatch repair endonuclease MutL"/>
    <property type="match status" value="1"/>
</dbReference>
<evidence type="ECO:0000256" key="4">
    <source>
        <dbReference type="ARBA" id="ARBA00023204"/>
    </source>
</evidence>
<dbReference type="NCBIfam" id="NF000953">
    <property type="entry name" value="PRK00095.2-4"/>
    <property type="match status" value="1"/>
</dbReference>
<dbReference type="SUPFAM" id="SSF54211">
    <property type="entry name" value="Ribosomal protein S5 domain 2-like"/>
    <property type="match status" value="1"/>
</dbReference>
<evidence type="ECO:0000313" key="8">
    <source>
        <dbReference type="EMBL" id="MBB4856716.1"/>
    </source>
</evidence>
<proteinExistence type="inferred from homology"/>
<dbReference type="InterPro" id="IPR013507">
    <property type="entry name" value="DNA_mismatch_S5_2-like"/>
</dbReference>
<feature type="domain" description="MutL C-terminal dimerisation" evidence="6">
    <location>
        <begin position="410"/>
        <end position="554"/>
    </location>
</feature>
<dbReference type="CDD" id="cd16926">
    <property type="entry name" value="HATPase_MutL-MLH-PMS-like"/>
    <property type="match status" value="1"/>
</dbReference>
<dbReference type="NCBIfam" id="TIGR00585">
    <property type="entry name" value="mutl"/>
    <property type="match status" value="1"/>
</dbReference>
<dbReference type="GO" id="GO:0016887">
    <property type="term" value="F:ATP hydrolysis activity"/>
    <property type="evidence" value="ECO:0007669"/>
    <property type="project" value="InterPro"/>
</dbReference>
<dbReference type="InterPro" id="IPR036890">
    <property type="entry name" value="HATPase_C_sf"/>
</dbReference>
<dbReference type="Gene3D" id="3.30.1370.100">
    <property type="entry name" value="MutL, C-terminal domain, regulatory subdomain"/>
    <property type="match status" value="1"/>
</dbReference>
<dbReference type="PROSITE" id="PS00058">
    <property type="entry name" value="DNA_MISMATCH_REPAIR_1"/>
    <property type="match status" value="1"/>
</dbReference>
<evidence type="ECO:0000256" key="3">
    <source>
        <dbReference type="ARBA" id="ARBA00022763"/>
    </source>
</evidence>
<dbReference type="PANTHER" id="PTHR10073">
    <property type="entry name" value="DNA MISMATCH REPAIR PROTEIN MLH, PMS, MUTL"/>
    <property type="match status" value="1"/>
</dbReference>
<evidence type="ECO:0000256" key="5">
    <source>
        <dbReference type="HAMAP-Rule" id="MF_00149"/>
    </source>
</evidence>
<dbReference type="Pfam" id="PF01119">
    <property type="entry name" value="DNA_mis_repair"/>
    <property type="match status" value="1"/>
</dbReference>
<evidence type="ECO:0000259" key="7">
    <source>
        <dbReference type="SMART" id="SM01340"/>
    </source>
</evidence>